<evidence type="ECO:0000256" key="7">
    <source>
        <dbReference type="ARBA" id="ARBA00023136"/>
    </source>
</evidence>
<keyword evidence="7 11" id="KW-0472">Membrane</keyword>
<comment type="subcellular location">
    <subcellularLocation>
        <location evidence="1">Cell membrane</location>
        <topology evidence="1">Multi-pass membrane protein</topology>
    </subcellularLocation>
</comment>
<evidence type="ECO:0000256" key="10">
    <source>
        <dbReference type="ARBA" id="ARBA00023224"/>
    </source>
</evidence>
<feature type="transmembrane region" description="Helical" evidence="11">
    <location>
        <begin position="485"/>
        <end position="507"/>
    </location>
</feature>
<feature type="transmembrane region" description="Helical" evidence="11">
    <location>
        <begin position="382"/>
        <end position="404"/>
    </location>
</feature>
<dbReference type="GO" id="GO:0004930">
    <property type="term" value="F:G protein-coupled receptor activity"/>
    <property type="evidence" value="ECO:0007669"/>
    <property type="project" value="UniProtKB-KW"/>
</dbReference>
<dbReference type="Proteomes" id="UP000504611">
    <property type="component" value="Unplaced"/>
</dbReference>
<dbReference type="KEGG" id="ncc:104957153"/>
<evidence type="ECO:0000256" key="4">
    <source>
        <dbReference type="ARBA" id="ARBA00022729"/>
    </source>
</evidence>
<gene>
    <name evidence="14" type="primary">LOC104957153</name>
</gene>
<dbReference type="GO" id="GO:0005886">
    <property type="term" value="C:plasma membrane"/>
    <property type="evidence" value="ECO:0007669"/>
    <property type="project" value="UniProtKB-SubCell"/>
</dbReference>
<feature type="domain" description="G-protein coupled receptors family 3 profile" evidence="12">
    <location>
        <begin position="269"/>
        <end position="529"/>
    </location>
</feature>
<feature type="transmembrane region" description="Helical" evidence="11">
    <location>
        <begin position="306"/>
        <end position="326"/>
    </location>
</feature>
<dbReference type="PROSITE" id="PS50259">
    <property type="entry name" value="G_PROTEIN_RECEP_F3_4"/>
    <property type="match status" value="1"/>
</dbReference>
<dbReference type="InterPro" id="IPR038550">
    <property type="entry name" value="GPCR_3_9-Cys_sf"/>
</dbReference>
<keyword evidence="8" id="KW-0675">Receptor</keyword>
<evidence type="ECO:0000256" key="1">
    <source>
        <dbReference type="ARBA" id="ARBA00004651"/>
    </source>
</evidence>
<evidence type="ECO:0000256" key="11">
    <source>
        <dbReference type="SAM" id="Phobius"/>
    </source>
</evidence>
<dbReference type="InterPro" id="IPR000337">
    <property type="entry name" value="GPCR_3"/>
</dbReference>
<dbReference type="PANTHER" id="PTHR24061:SF422">
    <property type="entry name" value="G-PROTEIN COUPLED RECEPTORS FAMILY 3 PROFILE DOMAIN-CONTAINING PROTEIN"/>
    <property type="match status" value="1"/>
</dbReference>
<dbReference type="FunFam" id="2.10.50.30:FF:000004">
    <property type="entry name" value="Taste receptor type 1 member 3-like protein"/>
    <property type="match status" value="1"/>
</dbReference>
<dbReference type="InterPro" id="IPR017978">
    <property type="entry name" value="GPCR_3_C"/>
</dbReference>
<name>A0A6I9P860_9TELE</name>
<dbReference type="Pfam" id="PF07562">
    <property type="entry name" value="NCD3G"/>
    <property type="match status" value="1"/>
</dbReference>
<dbReference type="Gene3D" id="3.40.50.2300">
    <property type="match status" value="1"/>
</dbReference>
<organism evidence="13 14">
    <name type="scientific">Notothenia coriiceps</name>
    <name type="common">black rockcod</name>
    <dbReference type="NCBI Taxonomy" id="8208"/>
    <lineage>
        <taxon>Eukaryota</taxon>
        <taxon>Metazoa</taxon>
        <taxon>Chordata</taxon>
        <taxon>Craniata</taxon>
        <taxon>Vertebrata</taxon>
        <taxon>Euteleostomi</taxon>
        <taxon>Actinopterygii</taxon>
        <taxon>Neopterygii</taxon>
        <taxon>Teleostei</taxon>
        <taxon>Neoteleostei</taxon>
        <taxon>Acanthomorphata</taxon>
        <taxon>Eupercaria</taxon>
        <taxon>Perciformes</taxon>
        <taxon>Notothenioidei</taxon>
        <taxon>Nototheniidae</taxon>
        <taxon>Notothenia</taxon>
    </lineage>
</organism>
<dbReference type="GeneID" id="104957153"/>
<keyword evidence="4" id="KW-0732">Signal</keyword>
<dbReference type="AlphaFoldDB" id="A0A6I9P860"/>
<feature type="transmembrane region" description="Helical" evidence="11">
    <location>
        <begin position="338"/>
        <end position="361"/>
    </location>
</feature>
<evidence type="ECO:0000259" key="12">
    <source>
        <dbReference type="PROSITE" id="PS50259"/>
    </source>
</evidence>
<dbReference type="RefSeq" id="XP_010783068.1">
    <property type="nucleotide sequence ID" value="XM_010784766.1"/>
</dbReference>
<dbReference type="PRINTS" id="PR00248">
    <property type="entry name" value="GPCRMGR"/>
</dbReference>
<evidence type="ECO:0000313" key="13">
    <source>
        <dbReference type="Proteomes" id="UP000504611"/>
    </source>
</evidence>
<evidence type="ECO:0000256" key="9">
    <source>
        <dbReference type="ARBA" id="ARBA00023180"/>
    </source>
</evidence>
<keyword evidence="9" id="KW-0325">Glycoprotein</keyword>
<dbReference type="InterPro" id="IPR001828">
    <property type="entry name" value="ANF_lig-bd_rcpt"/>
</dbReference>
<dbReference type="InterPro" id="IPR000068">
    <property type="entry name" value="GPCR_3_Ca_sens_rcpt-rel"/>
</dbReference>
<keyword evidence="3 11" id="KW-0812">Transmembrane</keyword>
<keyword evidence="6" id="KW-0297">G-protein coupled receptor</keyword>
<feature type="transmembrane region" description="Helical" evidence="11">
    <location>
        <begin position="457"/>
        <end position="479"/>
    </location>
</feature>
<proteinExistence type="predicted"/>
<dbReference type="Pfam" id="PF00003">
    <property type="entry name" value="7tm_3"/>
    <property type="match status" value="1"/>
</dbReference>
<evidence type="ECO:0000313" key="14">
    <source>
        <dbReference type="RefSeq" id="XP_010783068.1"/>
    </source>
</evidence>
<evidence type="ECO:0000256" key="5">
    <source>
        <dbReference type="ARBA" id="ARBA00022989"/>
    </source>
</evidence>
<reference evidence="14" key="1">
    <citation type="submission" date="2025-08" db="UniProtKB">
        <authorList>
            <consortium name="RefSeq"/>
        </authorList>
    </citation>
    <scope>IDENTIFICATION</scope>
    <source>
        <tissue evidence="14">Muscle</tissue>
    </source>
</reference>
<dbReference type="InterPro" id="IPR011500">
    <property type="entry name" value="GPCR_3_9-Cys_dom"/>
</dbReference>
<dbReference type="SUPFAM" id="SSF53822">
    <property type="entry name" value="Periplasmic binding protein-like I"/>
    <property type="match status" value="1"/>
</dbReference>
<evidence type="ECO:0000256" key="8">
    <source>
        <dbReference type="ARBA" id="ARBA00023170"/>
    </source>
</evidence>
<dbReference type="OrthoDB" id="5984008at2759"/>
<protein>
    <submittedName>
        <fullName evidence="14">G-protein coupled receptor family C group 6 member A-like</fullName>
    </submittedName>
</protein>
<keyword evidence="10" id="KW-0807">Transducer</keyword>
<dbReference type="InterPro" id="IPR028082">
    <property type="entry name" value="Peripla_BP_I"/>
</dbReference>
<keyword evidence="13" id="KW-1185">Reference proteome</keyword>
<evidence type="ECO:0000256" key="6">
    <source>
        <dbReference type="ARBA" id="ARBA00023040"/>
    </source>
</evidence>
<keyword evidence="2" id="KW-1003">Cell membrane</keyword>
<dbReference type="Pfam" id="PF01094">
    <property type="entry name" value="ANF_receptor"/>
    <property type="match status" value="1"/>
</dbReference>
<dbReference type="PANTHER" id="PTHR24061">
    <property type="entry name" value="CALCIUM-SENSING RECEPTOR-RELATED"/>
    <property type="match status" value="1"/>
</dbReference>
<feature type="transmembrane region" description="Helical" evidence="11">
    <location>
        <begin position="269"/>
        <end position="294"/>
    </location>
</feature>
<evidence type="ECO:0000256" key="2">
    <source>
        <dbReference type="ARBA" id="ARBA00022475"/>
    </source>
</evidence>
<dbReference type="Gene3D" id="2.10.50.30">
    <property type="entry name" value="GPCR, family 3, nine cysteines domain"/>
    <property type="match status" value="1"/>
</dbReference>
<evidence type="ECO:0000256" key="3">
    <source>
        <dbReference type="ARBA" id="ARBA00022692"/>
    </source>
</evidence>
<feature type="transmembrane region" description="Helical" evidence="11">
    <location>
        <begin position="424"/>
        <end position="445"/>
    </location>
</feature>
<keyword evidence="5 11" id="KW-1133">Transmembrane helix</keyword>
<accession>A0A6I9P860</accession>
<sequence length="543" mass="61256">MIYAIKEINKRTPRPLPNYTIGFDIYDTCADVSFAIRATHELLKNHSDPHSCLLAEPKTKAVIGAGSSEVSIAVARVLALSSVAQISYSATSELLSRKLKFPTFLRTTPSDKHQTKAIAELVKKFNWKTLLMEIKKVNFTVNGTHVQFDSNGDPFLGYDILYWNMTQSKESTHITKIGEYEPEGNITVPNDLVRNKVTTFNCSKTCEPGQELKKQNKGKVCCYDCVPCADGEYSDGEECKRCKTKEYSSENRDKCLLKKDDFLKRSHPFIVFLSVLELFGIIVTIGFAVVFTIYRKTPIVKAVGGYLSFVELFSLLACFCLSLIFAGKPNRTFCKVGLPLFGIASSLCISCILANLLQILVGFNFDLKKRSWIKNFNQPLTVVTIVSGFQVIQCVIWMICYGPHPEEIILSNTILTYCDKGSDAFFITMLGYNAFLALICFLFAFKGKQLPDLYKNANLISISMLLFLIVWIFFIPIYLNLIGRYTQAIESIAILISCYGILGCHLAPKCYIMLFRKEINNEKAITEYIRNHYEQTNMPVVTS</sequence>